<feature type="transmembrane region" description="Helical" evidence="6">
    <location>
        <begin position="254"/>
        <end position="274"/>
    </location>
</feature>
<keyword evidence="5 6" id="KW-0472">Membrane</keyword>
<dbReference type="InterPro" id="IPR011701">
    <property type="entry name" value="MFS"/>
</dbReference>
<dbReference type="PANTHER" id="PTHR43124:SF3">
    <property type="entry name" value="CHLORAMPHENICOL EFFLUX PUMP RV0191"/>
    <property type="match status" value="1"/>
</dbReference>
<protein>
    <submittedName>
        <fullName evidence="8">MFS transporter</fullName>
    </submittedName>
</protein>
<dbReference type="Gene3D" id="1.20.1250.20">
    <property type="entry name" value="MFS general substrate transporter like domains"/>
    <property type="match status" value="2"/>
</dbReference>
<dbReference type="InterPro" id="IPR050189">
    <property type="entry name" value="MFS_Efflux_Transporters"/>
</dbReference>
<feature type="transmembrane region" description="Helical" evidence="6">
    <location>
        <begin position="281"/>
        <end position="299"/>
    </location>
</feature>
<reference evidence="8 9" key="1">
    <citation type="submission" date="2017-03" db="EMBL/GenBank/DDBJ databases">
        <title>Genome analysis of Rhizobial strains effectives or ineffectives for nitrogen fixation isolated from bean seeds.</title>
        <authorList>
            <person name="Peralta H."/>
            <person name="Aguilar-Vera A."/>
            <person name="Mora Y."/>
            <person name="Vargas-Lagunas C."/>
            <person name="Girard L."/>
            <person name="Mora J."/>
        </authorList>
    </citation>
    <scope>NUCLEOTIDE SEQUENCE [LARGE SCALE GENOMIC DNA]</scope>
    <source>
        <strain evidence="8 9">CCGM3</strain>
    </source>
</reference>
<dbReference type="PANTHER" id="PTHR43124">
    <property type="entry name" value="PURINE EFFLUX PUMP PBUE"/>
    <property type="match status" value="1"/>
</dbReference>
<feature type="transmembrane region" description="Helical" evidence="6">
    <location>
        <begin position="215"/>
        <end position="234"/>
    </location>
</feature>
<comment type="subcellular location">
    <subcellularLocation>
        <location evidence="1">Cell membrane</location>
        <topology evidence="1">Multi-pass membrane protein</topology>
    </subcellularLocation>
</comment>
<keyword evidence="2" id="KW-1003">Cell membrane</keyword>
<evidence type="ECO:0000313" key="9">
    <source>
        <dbReference type="Proteomes" id="UP000254939"/>
    </source>
</evidence>
<accession>A0A370KH74</accession>
<keyword evidence="3 6" id="KW-0812">Transmembrane</keyword>
<evidence type="ECO:0000256" key="1">
    <source>
        <dbReference type="ARBA" id="ARBA00004651"/>
    </source>
</evidence>
<feature type="transmembrane region" description="Helical" evidence="6">
    <location>
        <begin position="370"/>
        <end position="391"/>
    </location>
</feature>
<dbReference type="Pfam" id="PF07690">
    <property type="entry name" value="MFS_1"/>
    <property type="match status" value="1"/>
</dbReference>
<feature type="transmembrane region" description="Helical" evidence="6">
    <location>
        <begin position="305"/>
        <end position="324"/>
    </location>
</feature>
<dbReference type="PROSITE" id="PS50850">
    <property type="entry name" value="MFS"/>
    <property type="match status" value="1"/>
</dbReference>
<dbReference type="EMBL" id="NAAC01000041">
    <property type="protein sequence ID" value="RDJ04017.1"/>
    <property type="molecule type" value="Genomic_DNA"/>
</dbReference>
<evidence type="ECO:0000259" key="7">
    <source>
        <dbReference type="PROSITE" id="PS50850"/>
    </source>
</evidence>
<dbReference type="OrthoDB" id="9797953at2"/>
<dbReference type="GO" id="GO:0005886">
    <property type="term" value="C:plasma membrane"/>
    <property type="evidence" value="ECO:0007669"/>
    <property type="project" value="UniProtKB-SubCell"/>
</dbReference>
<gene>
    <name evidence="8" type="ORF">B5K06_28135</name>
</gene>
<evidence type="ECO:0000256" key="4">
    <source>
        <dbReference type="ARBA" id="ARBA00022989"/>
    </source>
</evidence>
<feature type="transmembrane region" description="Helical" evidence="6">
    <location>
        <begin position="74"/>
        <end position="92"/>
    </location>
</feature>
<evidence type="ECO:0000313" key="8">
    <source>
        <dbReference type="EMBL" id="RDJ04017.1"/>
    </source>
</evidence>
<evidence type="ECO:0000256" key="5">
    <source>
        <dbReference type="ARBA" id="ARBA00023136"/>
    </source>
</evidence>
<feature type="transmembrane region" description="Helical" evidence="6">
    <location>
        <begin position="134"/>
        <end position="159"/>
    </location>
</feature>
<dbReference type="Proteomes" id="UP000254939">
    <property type="component" value="Unassembled WGS sequence"/>
</dbReference>
<feature type="domain" description="Major facilitator superfamily (MFS) profile" evidence="7">
    <location>
        <begin position="11"/>
        <end position="395"/>
    </location>
</feature>
<proteinExistence type="predicted"/>
<dbReference type="AlphaFoldDB" id="A0A370KH74"/>
<dbReference type="RefSeq" id="WP_114715859.1">
    <property type="nucleotide sequence ID" value="NZ_KZ857269.1"/>
</dbReference>
<feature type="transmembrane region" description="Helical" evidence="6">
    <location>
        <begin position="45"/>
        <end position="67"/>
    </location>
</feature>
<feature type="transmembrane region" description="Helical" evidence="6">
    <location>
        <begin position="336"/>
        <end position="358"/>
    </location>
</feature>
<feature type="transmembrane region" description="Helical" evidence="6">
    <location>
        <begin position="165"/>
        <end position="185"/>
    </location>
</feature>
<name>A0A370KH74_9HYPH</name>
<comment type="caution">
    <text evidence="8">The sequence shown here is derived from an EMBL/GenBank/DDBJ whole genome shotgun (WGS) entry which is preliminary data.</text>
</comment>
<organism evidence="8 9">
    <name type="scientific">Rhizobium grahamii</name>
    <dbReference type="NCBI Taxonomy" id="1120045"/>
    <lineage>
        <taxon>Bacteria</taxon>
        <taxon>Pseudomonadati</taxon>
        <taxon>Pseudomonadota</taxon>
        <taxon>Alphaproteobacteria</taxon>
        <taxon>Hyphomicrobiales</taxon>
        <taxon>Rhizobiaceae</taxon>
        <taxon>Rhizobium/Agrobacterium group</taxon>
        <taxon>Rhizobium</taxon>
    </lineage>
</organism>
<evidence type="ECO:0000256" key="3">
    <source>
        <dbReference type="ARBA" id="ARBA00022692"/>
    </source>
</evidence>
<dbReference type="InterPro" id="IPR036259">
    <property type="entry name" value="MFS_trans_sf"/>
</dbReference>
<feature type="transmembrane region" description="Helical" evidence="6">
    <location>
        <begin position="98"/>
        <end position="122"/>
    </location>
</feature>
<evidence type="ECO:0000256" key="2">
    <source>
        <dbReference type="ARBA" id="ARBA00022475"/>
    </source>
</evidence>
<keyword evidence="4 6" id="KW-1133">Transmembrane helix</keyword>
<dbReference type="GO" id="GO:0022857">
    <property type="term" value="F:transmembrane transporter activity"/>
    <property type="evidence" value="ECO:0007669"/>
    <property type="project" value="InterPro"/>
</dbReference>
<dbReference type="SUPFAM" id="SSF103473">
    <property type="entry name" value="MFS general substrate transporter"/>
    <property type="match status" value="1"/>
</dbReference>
<feature type="transmembrane region" description="Helical" evidence="6">
    <location>
        <begin position="9"/>
        <end position="33"/>
    </location>
</feature>
<dbReference type="InterPro" id="IPR020846">
    <property type="entry name" value="MFS_dom"/>
</dbReference>
<sequence>MASNHLQGLLVTVMIACVATCYGFGLSLFPQIIPDMRRDLAFDYAFVGTVTGLVQLSSVASALISTWLVHRIGAARTVVGSVTLCGLCLLSIPVASNVYVLAALLMMAGSTGASTFVPMIDIASRVVKPDRRGFVMSLISSAPSYGVVINSALVAAFAGSGHWQIAWYTTGAISIALAVATCILFERAGLSGDPPSRNTDGFAGWPSKLRSITPWVFLIFVLGFLNGVMPFPYLTYLSPLLREERGYTVGAVSVLWATIGAVGIGAGFVLGTIASRFGSRSAMVVCYTCFVAGGVLMHIDTSVELSIIAVASFSLGFYPIYGLLPSYVAYRAGPHVAVTVMGICTVLQGIGGTTGNFLGGLIKTSTQSFGGIYLAAALIAAIAAGISMLLASDREPRHGPGTLAR</sequence>
<evidence type="ECO:0000256" key="6">
    <source>
        <dbReference type="SAM" id="Phobius"/>
    </source>
</evidence>